<reference evidence="1 2" key="1">
    <citation type="submission" date="2015-04" db="EMBL/GenBank/DDBJ databases">
        <authorList>
            <person name="Syromyatnikov M.Y."/>
            <person name="Popov V.N."/>
        </authorList>
    </citation>
    <scope>NUCLEOTIDE SEQUENCE [LARGE SCALE GENOMIC DNA]</scope>
</reference>
<organism evidence="1 2">
    <name type="scientific">Clunio marinus</name>
    <dbReference type="NCBI Taxonomy" id="568069"/>
    <lineage>
        <taxon>Eukaryota</taxon>
        <taxon>Metazoa</taxon>
        <taxon>Ecdysozoa</taxon>
        <taxon>Arthropoda</taxon>
        <taxon>Hexapoda</taxon>
        <taxon>Insecta</taxon>
        <taxon>Pterygota</taxon>
        <taxon>Neoptera</taxon>
        <taxon>Endopterygota</taxon>
        <taxon>Diptera</taxon>
        <taxon>Nematocera</taxon>
        <taxon>Chironomoidea</taxon>
        <taxon>Chironomidae</taxon>
        <taxon>Clunio</taxon>
    </lineage>
</organism>
<proteinExistence type="predicted"/>
<sequence>MESFGGLRFILKGAGKRVEMKWIGGNDGGRKNKWTHHQVLSVVPSSHAISSQGKFQKLGMLFA</sequence>
<accession>A0A1J1ICY0</accession>
<dbReference type="AlphaFoldDB" id="A0A1J1ICY0"/>
<name>A0A1J1ICY0_9DIPT</name>
<gene>
    <name evidence="1" type="ORF">CLUMA_CG010801</name>
</gene>
<keyword evidence="2" id="KW-1185">Reference proteome</keyword>
<evidence type="ECO:0000313" key="1">
    <source>
        <dbReference type="EMBL" id="CRK97412.1"/>
    </source>
</evidence>
<dbReference type="EMBL" id="CVRI01000047">
    <property type="protein sequence ID" value="CRK97412.1"/>
    <property type="molecule type" value="Genomic_DNA"/>
</dbReference>
<protein>
    <submittedName>
        <fullName evidence="1">CLUMA_CG010801, isoform A</fullName>
    </submittedName>
</protein>
<evidence type="ECO:0000313" key="2">
    <source>
        <dbReference type="Proteomes" id="UP000183832"/>
    </source>
</evidence>
<dbReference type="Proteomes" id="UP000183832">
    <property type="component" value="Unassembled WGS sequence"/>
</dbReference>